<dbReference type="PRINTS" id="PR00081">
    <property type="entry name" value="GDHRDH"/>
</dbReference>
<dbReference type="InterPro" id="IPR036291">
    <property type="entry name" value="NAD(P)-bd_dom_sf"/>
</dbReference>
<keyword evidence="6" id="KW-1185">Reference proteome</keyword>
<keyword evidence="2" id="KW-0521">NADP</keyword>
<dbReference type="SUPFAM" id="SSF51735">
    <property type="entry name" value="NAD(P)-binding Rossmann-fold domains"/>
    <property type="match status" value="1"/>
</dbReference>
<dbReference type="PANTHER" id="PTHR43490:SF99">
    <property type="entry name" value="SHORT-CHAIN DEHYDROGENASE_REDUCTASE"/>
    <property type="match status" value="1"/>
</dbReference>
<evidence type="ECO:0000313" key="6">
    <source>
        <dbReference type="Proteomes" id="UP000053927"/>
    </source>
</evidence>
<name>R7RWY3_STEHR</name>
<dbReference type="RefSeq" id="XP_007310892.1">
    <property type="nucleotide sequence ID" value="XM_007310830.1"/>
</dbReference>
<dbReference type="InterPro" id="IPR002347">
    <property type="entry name" value="SDR_fam"/>
</dbReference>
<organism evidence="5 6">
    <name type="scientific">Stereum hirsutum (strain FP-91666)</name>
    <name type="common">White-rot fungus</name>
    <dbReference type="NCBI Taxonomy" id="721885"/>
    <lineage>
        <taxon>Eukaryota</taxon>
        <taxon>Fungi</taxon>
        <taxon>Dikarya</taxon>
        <taxon>Basidiomycota</taxon>
        <taxon>Agaricomycotina</taxon>
        <taxon>Agaricomycetes</taxon>
        <taxon>Russulales</taxon>
        <taxon>Stereaceae</taxon>
        <taxon>Stereum</taxon>
    </lineage>
</organism>
<keyword evidence="3" id="KW-0560">Oxidoreductase</keyword>
<proteinExistence type="inferred from homology"/>
<dbReference type="GO" id="GO:0016491">
    <property type="term" value="F:oxidoreductase activity"/>
    <property type="evidence" value="ECO:0007669"/>
    <property type="project" value="UniProtKB-KW"/>
</dbReference>
<dbReference type="eggNOG" id="KOG1208">
    <property type="taxonomic scope" value="Eukaryota"/>
</dbReference>
<evidence type="ECO:0000256" key="2">
    <source>
        <dbReference type="ARBA" id="ARBA00022857"/>
    </source>
</evidence>
<comment type="similarity">
    <text evidence="1 4">Belongs to the short-chain dehydrogenases/reductases (SDR) family.</text>
</comment>
<protein>
    <submittedName>
        <fullName evidence="5">NAD-P-binding protein</fullName>
    </submittedName>
</protein>
<gene>
    <name evidence="5" type="ORF">STEHIDRAFT_172898</name>
</gene>
<dbReference type="AlphaFoldDB" id="R7RWY3"/>
<evidence type="ECO:0000256" key="1">
    <source>
        <dbReference type="ARBA" id="ARBA00006484"/>
    </source>
</evidence>
<dbReference type="GeneID" id="18804162"/>
<dbReference type="OrthoDB" id="1933717at2759"/>
<dbReference type="Gene3D" id="3.40.50.720">
    <property type="entry name" value="NAD(P)-binding Rossmann-like Domain"/>
    <property type="match status" value="1"/>
</dbReference>
<dbReference type="OMA" id="YKITEMT"/>
<evidence type="ECO:0000256" key="3">
    <source>
        <dbReference type="ARBA" id="ARBA00023002"/>
    </source>
</evidence>
<dbReference type="GO" id="GO:0016020">
    <property type="term" value="C:membrane"/>
    <property type="evidence" value="ECO:0007669"/>
    <property type="project" value="TreeGrafter"/>
</dbReference>
<dbReference type="PRINTS" id="PR00080">
    <property type="entry name" value="SDRFAMILY"/>
</dbReference>
<reference evidence="6" key="1">
    <citation type="journal article" date="2012" name="Science">
        <title>The Paleozoic origin of enzymatic lignin decomposition reconstructed from 31 fungal genomes.</title>
        <authorList>
            <person name="Floudas D."/>
            <person name="Binder M."/>
            <person name="Riley R."/>
            <person name="Barry K."/>
            <person name="Blanchette R.A."/>
            <person name="Henrissat B."/>
            <person name="Martinez A.T."/>
            <person name="Otillar R."/>
            <person name="Spatafora J.W."/>
            <person name="Yadav J.S."/>
            <person name="Aerts A."/>
            <person name="Benoit I."/>
            <person name="Boyd A."/>
            <person name="Carlson A."/>
            <person name="Copeland A."/>
            <person name="Coutinho P.M."/>
            <person name="de Vries R.P."/>
            <person name="Ferreira P."/>
            <person name="Findley K."/>
            <person name="Foster B."/>
            <person name="Gaskell J."/>
            <person name="Glotzer D."/>
            <person name="Gorecki P."/>
            <person name="Heitman J."/>
            <person name="Hesse C."/>
            <person name="Hori C."/>
            <person name="Igarashi K."/>
            <person name="Jurgens J.A."/>
            <person name="Kallen N."/>
            <person name="Kersten P."/>
            <person name="Kohler A."/>
            <person name="Kuees U."/>
            <person name="Kumar T.K.A."/>
            <person name="Kuo A."/>
            <person name="LaButti K."/>
            <person name="Larrondo L.F."/>
            <person name="Lindquist E."/>
            <person name="Ling A."/>
            <person name="Lombard V."/>
            <person name="Lucas S."/>
            <person name="Lundell T."/>
            <person name="Martin R."/>
            <person name="McLaughlin D.J."/>
            <person name="Morgenstern I."/>
            <person name="Morin E."/>
            <person name="Murat C."/>
            <person name="Nagy L.G."/>
            <person name="Nolan M."/>
            <person name="Ohm R.A."/>
            <person name="Patyshakuliyeva A."/>
            <person name="Rokas A."/>
            <person name="Ruiz-Duenas F.J."/>
            <person name="Sabat G."/>
            <person name="Salamov A."/>
            <person name="Samejima M."/>
            <person name="Schmutz J."/>
            <person name="Slot J.C."/>
            <person name="St John F."/>
            <person name="Stenlid J."/>
            <person name="Sun H."/>
            <person name="Sun S."/>
            <person name="Syed K."/>
            <person name="Tsang A."/>
            <person name="Wiebenga A."/>
            <person name="Young D."/>
            <person name="Pisabarro A."/>
            <person name="Eastwood D.C."/>
            <person name="Martin F."/>
            <person name="Cullen D."/>
            <person name="Grigoriev I.V."/>
            <person name="Hibbett D.S."/>
        </authorList>
    </citation>
    <scope>NUCLEOTIDE SEQUENCE [LARGE SCALE GENOMIC DNA]</scope>
    <source>
        <strain evidence="6">FP-91666</strain>
    </source>
</reference>
<dbReference type="KEGG" id="shs:STEHIDRAFT_172898"/>
<dbReference type="PANTHER" id="PTHR43490">
    <property type="entry name" value="(+)-NEOMENTHOL DEHYDROGENASE"/>
    <property type="match status" value="1"/>
</dbReference>
<evidence type="ECO:0000256" key="4">
    <source>
        <dbReference type="RuleBase" id="RU000363"/>
    </source>
</evidence>
<dbReference type="EMBL" id="JH687400">
    <property type="protein sequence ID" value="EIM79896.1"/>
    <property type="molecule type" value="Genomic_DNA"/>
</dbReference>
<dbReference type="Pfam" id="PF00106">
    <property type="entry name" value="adh_short"/>
    <property type="match status" value="1"/>
</dbReference>
<sequence length="258" mass="27254">MPASTLSRIVLITGANRIDGIGFAAARQLALQHGFTVLLGSRNLSPSLDDAVQQLKKDGAKNGVHPLQIDVASTDSVRRAATEVEEKFGKLDVLVNNAARGMPGYKATEHTRAHFEEVFAVNVFGVVGTINAFAPLLAKSASPRIVNVSSGAGSLGLISSLPGVGPIIYSTSKTALNMLTVMYSKDLPNTNAHFKVNSACPGHTNTAFSGYTGGRTPDEAAVVITWLSTLPEDGPNGGFFCDHPPYSQKNGDFKTVEW</sequence>
<evidence type="ECO:0000313" key="5">
    <source>
        <dbReference type="EMBL" id="EIM79896.1"/>
    </source>
</evidence>
<accession>R7RWY3</accession>
<dbReference type="Proteomes" id="UP000053927">
    <property type="component" value="Unassembled WGS sequence"/>
</dbReference>